<dbReference type="GO" id="GO:0042597">
    <property type="term" value="C:periplasmic space"/>
    <property type="evidence" value="ECO:0007669"/>
    <property type="project" value="InterPro"/>
</dbReference>
<dbReference type="GO" id="GO:0005507">
    <property type="term" value="F:copper ion binding"/>
    <property type="evidence" value="ECO:0007669"/>
    <property type="project" value="InterPro"/>
</dbReference>
<dbReference type="GO" id="GO:0046688">
    <property type="term" value="P:response to copper ion"/>
    <property type="evidence" value="ECO:0007669"/>
    <property type="project" value="InterPro"/>
</dbReference>
<evidence type="ECO:0000256" key="6">
    <source>
        <dbReference type="ARBA" id="ARBA00022989"/>
    </source>
</evidence>
<dbReference type="InterPro" id="IPR014755">
    <property type="entry name" value="Cu-Rt/internalin_Ig-like"/>
</dbReference>
<keyword evidence="2" id="KW-1003">Cell membrane</keyword>
<evidence type="ECO:0000256" key="5">
    <source>
        <dbReference type="ARBA" id="ARBA00022729"/>
    </source>
</evidence>
<evidence type="ECO:0000259" key="11">
    <source>
        <dbReference type="Pfam" id="PF04234"/>
    </source>
</evidence>
<evidence type="ECO:0000256" key="3">
    <source>
        <dbReference type="ARBA" id="ARBA00022692"/>
    </source>
</evidence>
<evidence type="ECO:0000313" key="13">
    <source>
        <dbReference type="EMBL" id="QWG10832.1"/>
    </source>
</evidence>
<dbReference type="SUPFAM" id="SSF81296">
    <property type="entry name" value="E set domains"/>
    <property type="match status" value="1"/>
</dbReference>
<comment type="subcellular location">
    <subcellularLocation>
        <location evidence="1">Cell membrane</location>
        <topology evidence="1">Multi-pass membrane protein</topology>
    </subcellularLocation>
</comment>
<name>A0A975N976_9BRAD</name>
<dbReference type="InterPro" id="IPR014756">
    <property type="entry name" value="Ig_E-set"/>
</dbReference>
<dbReference type="EMBL" id="CP076134">
    <property type="protein sequence ID" value="QWG10832.1"/>
    <property type="molecule type" value="Genomic_DNA"/>
</dbReference>
<dbReference type="Pfam" id="PF04234">
    <property type="entry name" value="CopC"/>
    <property type="match status" value="1"/>
</dbReference>
<feature type="transmembrane region" description="Helical" evidence="9">
    <location>
        <begin position="272"/>
        <end position="295"/>
    </location>
</feature>
<feature type="transmembrane region" description="Helical" evidence="9">
    <location>
        <begin position="139"/>
        <end position="160"/>
    </location>
</feature>
<evidence type="ECO:0000256" key="1">
    <source>
        <dbReference type="ARBA" id="ARBA00004651"/>
    </source>
</evidence>
<feature type="domain" description="Copper resistance protein D" evidence="12">
    <location>
        <begin position="303"/>
        <end position="401"/>
    </location>
</feature>
<dbReference type="PANTHER" id="PTHR34820:SF4">
    <property type="entry name" value="INNER MEMBRANE PROTEIN YEBZ"/>
    <property type="match status" value="1"/>
</dbReference>
<sequence>MRLIAGLATLLLVLGLANGASAHAVLVSMEPGDGSVLSQAPKSVQLRFNEAVTPAVVSLIDAEGRARDDATVSGVGETIVIALPDQLPRGTQVVSYRVISEDGHPVAGSLVFSIGAPTGSAANPARAGPLNGLIWLARIGVYLGLFAGVGGAFFACWIGCVRIGARLTAAALTLGLVSAAASLGGQGLDLLGLPLGGILTAAPWKAAALTSLFPSLLISAVAMIAAIAALRTEVTGTAAMLSALALAGVGLSLASSGHAASASPEWLTRPSMFLHGAGVAFWVGALAPLAAMAWQRTEGLLFVLQRFSRAAVPVVGLLVLTGLTLVVVQLQSLRDLIETKYGMILSIKIALVLLLLGLAALNRYRLTPRLARDPANTRPLLRSILAECIIVVGILAVVAGWRFTPPPRALAAAAVTPLAVHIHTDTAMFQVRVSPGKVGTNGFILQLMNGDGSPLPAREATLALSLPERGIEPLERKALLGADGYWHVRDVPIPLAGRWHFRIDVLVTDFERITLEDEFDVPAP</sequence>
<dbReference type="AlphaFoldDB" id="A0A975N976"/>
<evidence type="ECO:0000259" key="12">
    <source>
        <dbReference type="Pfam" id="PF05425"/>
    </source>
</evidence>
<keyword evidence="6 9" id="KW-1133">Transmembrane helix</keyword>
<accession>A0A975N976</accession>
<feature type="transmembrane region" description="Helical" evidence="9">
    <location>
        <begin position="381"/>
        <end position="401"/>
    </location>
</feature>
<dbReference type="Gene3D" id="2.60.40.1220">
    <property type="match status" value="1"/>
</dbReference>
<dbReference type="GO" id="GO:0006825">
    <property type="term" value="P:copper ion transport"/>
    <property type="evidence" value="ECO:0007669"/>
    <property type="project" value="InterPro"/>
</dbReference>
<organism evidence="13 14">
    <name type="scientific">Bradyrhizobium sediminis</name>
    <dbReference type="NCBI Taxonomy" id="2840469"/>
    <lineage>
        <taxon>Bacteria</taxon>
        <taxon>Pseudomonadati</taxon>
        <taxon>Pseudomonadota</taxon>
        <taxon>Alphaproteobacteria</taxon>
        <taxon>Hyphomicrobiales</taxon>
        <taxon>Nitrobacteraceae</taxon>
        <taxon>Bradyrhizobium</taxon>
    </lineage>
</organism>
<dbReference type="InterPro" id="IPR008457">
    <property type="entry name" value="Cu-R_CopD_dom"/>
</dbReference>
<evidence type="ECO:0000256" key="8">
    <source>
        <dbReference type="ARBA" id="ARBA00023136"/>
    </source>
</evidence>
<dbReference type="GO" id="GO:0005886">
    <property type="term" value="C:plasma membrane"/>
    <property type="evidence" value="ECO:0007669"/>
    <property type="project" value="UniProtKB-SubCell"/>
</dbReference>
<evidence type="ECO:0000256" key="9">
    <source>
        <dbReference type="SAM" id="Phobius"/>
    </source>
</evidence>
<feature type="signal peptide" evidence="10">
    <location>
        <begin position="1"/>
        <end position="22"/>
    </location>
</feature>
<feature type="transmembrane region" description="Helical" evidence="9">
    <location>
        <begin position="237"/>
        <end position="260"/>
    </location>
</feature>
<keyword evidence="5 10" id="KW-0732">Signal</keyword>
<gene>
    <name evidence="13" type="ORF">KMZ29_13620</name>
</gene>
<keyword evidence="4" id="KW-0479">Metal-binding</keyword>
<dbReference type="InterPro" id="IPR007348">
    <property type="entry name" value="CopC_dom"/>
</dbReference>
<feature type="transmembrane region" description="Helical" evidence="9">
    <location>
        <begin position="307"/>
        <end position="329"/>
    </location>
</feature>
<proteinExistence type="predicted"/>
<dbReference type="InterPro" id="IPR032694">
    <property type="entry name" value="CopC/D"/>
</dbReference>
<keyword evidence="3 9" id="KW-0812">Transmembrane</keyword>
<reference evidence="13" key="1">
    <citation type="submission" date="2021-06" db="EMBL/GenBank/DDBJ databases">
        <title>Bradyrhizobium sp. S2-20-1 Genome sequencing.</title>
        <authorList>
            <person name="Jin L."/>
        </authorList>
    </citation>
    <scope>NUCLEOTIDE SEQUENCE</scope>
    <source>
        <strain evidence="13">S2-20-1</strain>
    </source>
</reference>
<evidence type="ECO:0000256" key="2">
    <source>
        <dbReference type="ARBA" id="ARBA00022475"/>
    </source>
</evidence>
<protein>
    <submittedName>
        <fullName evidence="13">Copper resistance protein CopC/CopD</fullName>
    </submittedName>
</protein>
<feature type="transmembrane region" description="Helical" evidence="9">
    <location>
        <begin position="208"/>
        <end position="230"/>
    </location>
</feature>
<dbReference type="Proteomes" id="UP000680839">
    <property type="component" value="Chromosome"/>
</dbReference>
<feature type="transmembrane region" description="Helical" evidence="9">
    <location>
        <begin position="341"/>
        <end position="361"/>
    </location>
</feature>
<evidence type="ECO:0000256" key="10">
    <source>
        <dbReference type="SAM" id="SignalP"/>
    </source>
</evidence>
<feature type="domain" description="CopC" evidence="11">
    <location>
        <begin position="23"/>
        <end position="114"/>
    </location>
</feature>
<dbReference type="PANTHER" id="PTHR34820">
    <property type="entry name" value="INNER MEMBRANE PROTEIN YEBZ"/>
    <property type="match status" value="1"/>
</dbReference>
<feature type="transmembrane region" description="Helical" evidence="9">
    <location>
        <begin position="167"/>
        <end position="188"/>
    </location>
</feature>
<evidence type="ECO:0000313" key="14">
    <source>
        <dbReference type="Proteomes" id="UP000680839"/>
    </source>
</evidence>
<keyword evidence="7" id="KW-0186">Copper</keyword>
<evidence type="ECO:0000256" key="4">
    <source>
        <dbReference type="ARBA" id="ARBA00022723"/>
    </source>
</evidence>
<feature type="chain" id="PRO_5037915124" evidence="10">
    <location>
        <begin position="23"/>
        <end position="524"/>
    </location>
</feature>
<dbReference type="Pfam" id="PF05425">
    <property type="entry name" value="CopD"/>
    <property type="match status" value="1"/>
</dbReference>
<evidence type="ECO:0000256" key="7">
    <source>
        <dbReference type="ARBA" id="ARBA00023008"/>
    </source>
</evidence>
<keyword evidence="8 9" id="KW-0472">Membrane</keyword>
<dbReference type="RefSeq" id="WP_215619768.1">
    <property type="nucleotide sequence ID" value="NZ_CP076134.1"/>
</dbReference>